<dbReference type="InterPro" id="IPR033031">
    <property type="entry name" value="Scc2/Nipped-B"/>
</dbReference>
<evidence type="ECO:0000313" key="5">
    <source>
        <dbReference type="EMBL" id="SUZ13044.1"/>
    </source>
</evidence>
<dbReference type="CDD" id="cd23958">
    <property type="entry name" value="SCC2"/>
    <property type="match status" value="1"/>
</dbReference>
<feature type="compositionally biased region" description="Polar residues" evidence="2">
    <location>
        <begin position="319"/>
        <end position="338"/>
    </location>
</feature>
<dbReference type="GO" id="GO:0061775">
    <property type="term" value="F:cohesin loader activity"/>
    <property type="evidence" value="ECO:0007669"/>
    <property type="project" value="InterPro"/>
</dbReference>
<keyword evidence="1" id="KW-0677">Repeat</keyword>
<feature type="non-terminal residue" evidence="5">
    <location>
        <position position="1887"/>
    </location>
</feature>
<dbReference type="GO" id="GO:0010468">
    <property type="term" value="P:regulation of gene expression"/>
    <property type="evidence" value="ECO:0007669"/>
    <property type="project" value="InterPro"/>
</dbReference>
<evidence type="ECO:0000256" key="2">
    <source>
        <dbReference type="SAM" id="MobiDB-lite"/>
    </source>
</evidence>
<keyword evidence="1" id="KW-0539">Nucleus</keyword>
<dbReference type="InterPro" id="IPR024986">
    <property type="entry name" value="Nipped-B_C"/>
</dbReference>
<comment type="subcellular location">
    <subcellularLocation>
        <location evidence="1">Nucleus</location>
    </subcellularLocation>
</comment>
<dbReference type="GO" id="GO:0140588">
    <property type="term" value="P:chromatin looping"/>
    <property type="evidence" value="ECO:0007669"/>
    <property type="project" value="InterPro"/>
</dbReference>
<evidence type="ECO:0000256" key="1">
    <source>
        <dbReference type="RuleBase" id="RU364107"/>
    </source>
</evidence>
<evidence type="ECO:0000313" key="4">
    <source>
        <dbReference type="EMBL" id="EPQ62213.1"/>
    </source>
</evidence>
<reference evidence="4" key="2">
    <citation type="submission" date="2013-01" db="EMBL/GenBank/DDBJ databases">
        <title>The wheat powdery mildew genome reveals unique evolution of an obligate biotroph.</title>
        <authorList>
            <person name="Oberhaensli S."/>
            <person name="Wicker T."/>
            <person name="Keller B."/>
        </authorList>
    </citation>
    <scope>NUCLEOTIDE SEQUENCE</scope>
    <source>
        <strain evidence="4">96224</strain>
    </source>
</reference>
<dbReference type="GO" id="GO:0003682">
    <property type="term" value="F:chromatin binding"/>
    <property type="evidence" value="ECO:0007669"/>
    <property type="project" value="TreeGrafter"/>
</dbReference>
<feature type="region of interest" description="Disordered" evidence="2">
    <location>
        <begin position="309"/>
        <end position="339"/>
    </location>
</feature>
<accession>A0A061HEJ6</accession>
<evidence type="ECO:0000313" key="6">
    <source>
        <dbReference type="Proteomes" id="UP000053110"/>
    </source>
</evidence>
<dbReference type="HOGENOM" id="CLU_000901_0_0_1"/>
<dbReference type="GO" id="GO:0090694">
    <property type="term" value="C:Scc2-Scc4 cohesin loading complex"/>
    <property type="evidence" value="ECO:0007669"/>
    <property type="project" value="TreeGrafter"/>
</dbReference>
<name>A0A061HEJ6_BLUGR</name>
<dbReference type="InterPro" id="IPR016024">
    <property type="entry name" value="ARM-type_fold"/>
</dbReference>
<dbReference type="Proteomes" id="UP000053110">
    <property type="component" value="Unassembled WGS sequence"/>
</dbReference>
<proteinExistence type="inferred from homology"/>
<dbReference type="OrthoDB" id="418242at2759"/>
<feature type="compositionally biased region" description="Basic and acidic residues" evidence="2">
    <location>
        <begin position="1878"/>
        <end position="1887"/>
    </location>
</feature>
<dbReference type="GO" id="GO:0071169">
    <property type="term" value="P:establishment of protein localization to chromatin"/>
    <property type="evidence" value="ECO:0007669"/>
    <property type="project" value="TreeGrafter"/>
</dbReference>
<dbReference type="GO" id="GO:0034087">
    <property type="term" value="P:establishment of mitotic sister chromatid cohesion"/>
    <property type="evidence" value="ECO:0007669"/>
    <property type="project" value="TreeGrafter"/>
</dbReference>
<dbReference type="PANTHER" id="PTHR21704:SF18">
    <property type="entry name" value="NIPPED-B-LIKE PROTEIN"/>
    <property type="match status" value="1"/>
</dbReference>
<feature type="region of interest" description="Disordered" evidence="2">
    <location>
        <begin position="165"/>
        <end position="186"/>
    </location>
</feature>
<dbReference type="Pfam" id="PF12830">
    <property type="entry name" value="Nipped-B_C"/>
    <property type="match status" value="1"/>
</dbReference>
<protein>
    <recommendedName>
        <fullName evidence="1">Sister chromatid cohesion protein</fullName>
    </recommendedName>
</protein>
<dbReference type="Pfam" id="PF20168">
    <property type="entry name" value="PDS5"/>
    <property type="match status" value="1"/>
</dbReference>
<feature type="compositionally biased region" description="Basic residues" evidence="2">
    <location>
        <begin position="1859"/>
        <end position="1870"/>
    </location>
</feature>
<evidence type="ECO:0000259" key="3">
    <source>
        <dbReference type="Pfam" id="PF12830"/>
    </source>
</evidence>
<comment type="similarity">
    <text evidence="1">Belongs to the SCC2/Nipped-B family.</text>
</comment>
<dbReference type="PANTHER" id="PTHR21704">
    <property type="entry name" value="NIPPED-B-LIKE PROTEIN DELANGIN SCC2-RELATED"/>
    <property type="match status" value="1"/>
</dbReference>
<feature type="domain" description="Sister chromatid cohesion C-terminal" evidence="3">
    <location>
        <begin position="1475"/>
        <end position="1674"/>
    </location>
</feature>
<dbReference type="EMBL" id="UIGY01000211">
    <property type="protein sequence ID" value="SUZ13044.1"/>
    <property type="molecule type" value="Genomic_DNA"/>
</dbReference>
<keyword evidence="1" id="KW-0131">Cell cycle</keyword>
<feature type="compositionally biased region" description="Polar residues" evidence="2">
    <location>
        <begin position="1832"/>
        <end position="1843"/>
    </location>
</feature>
<reference evidence="6" key="1">
    <citation type="journal article" date="2013" name="Nat. Genet.">
        <title>The wheat powdery mildew genome shows the unique evolution of an obligate biotroph.</title>
        <authorList>
            <person name="Wicker T."/>
            <person name="Oberhaensli S."/>
            <person name="Parlange F."/>
            <person name="Buchmann J.P."/>
            <person name="Shatalina M."/>
            <person name="Roffler S."/>
            <person name="Ben-David R."/>
            <person name="Dolezel J."/>
            <person name="Simkova H."/>
            <person name="Schulze-Lefert P."/>
            <person name="Spanu P.D."/>
            <person name="Bruggmann R."/>
            <person name="Amselem J."/>
            <person name="Quesneville H."/>
            <person name="Ver Loren van Themaat E."/>
            <person name="Paape T."/>
            <person name="Shimizu K.K."/>
            <person name="Keller B."/>
        </authorList>
    </citation>
    <scope>NUCLEOTIDE SEQUENCE [LARGE SCALE GENOMIC DNA]</scope>
    <source>
        <strain evidence="6">96224</strain>
    </source>
</reference>
<feature type="region of interest" description="Disordered" evidence="2">
    <location>
        <begin position="1818"/>
        <end position="1887"/>
    </location>
</feature>
<organism evidence="5">
    <name type="scientific">Blumeria graminis f. sp. tritici 96224</name>
    <dbReference type="NCBI Taxonomy" id="1268274"/>
    <lineage>
        <taxon>Eukaryota</taxon>
        <taxon>Fungi</taxon>
        <taxon>Dikarya</taxon>
        <taxon>Ascomycota</taxon>
        <taxon>Pezizomycotina</taxon>
        <taxon>Leotiomycetes</taxon>
        <taxon>Erysiphales</taxon>
        <taxon>Erysiphaceae</taxon>
        <taxon>Blumeria</taxon>
    </lineage>
</organism>
<sequence>MSTIRHVINGSPKFTKDLCHSNGDRDGYHKSTIPTVEEAIPYSPFSSIVPFDSDLLPMPSVGLRSSVSIFNESTELISTRNGLEFLNREAVDPKKTSEILFRSLHQLKELLHPAGITRYKFKSKPRYNFDSKDVEEPLISLSPFSQMILDNTFIGFSNSTSITCNNSKSNSGLKPKPSPAKAASQQPYCTAARNHQQNLSPINFHYRPPQKALSSTLPTTSQEFCRKISNPKTCESSEFSDQKKELVTDHKKKKNYVAAINTQKKANLNKIKLDNSPVTNSDVTASPLVLIPLKTSKVLGSENLESVASEKQNIKREPSTAQLHQQKAERNTGNSDTLATGCDERKKADNALHILQEFLQDIFEEEDQFEPSTPSQLLATNLDGGVGICINAHMKLDRLLQAVIQLGRFSQVQLDDLIRIQRLCEGPLRYAESIDVSIDERMKERDLRTWSLRLSSAELGLRSARTALRLMAGGREEMQLYSVDIIQSSLKTLQNIVERCIVPIVEMRNMGNTVLYKQLIADKIHLLGLLKQSQRLLFLTATLVTEMDLSDGVLNALEYFVSKLFFVENASTEKESFLGIYKFDGLRTAAMEVLSRIFASKPAQRRGIFTEFLTSLEKLPVSKQNARQFKLADVGNIQHASVLIMRLIQISATKPNDNKEMRRARALREILQNTAPDSKEVREKGTKTIINSETKGGQEPDAAKEELGTVVNPLMKAAKSDATYVIEFIVARATNSTKGNDSPFRHLLDLFVQDFISCIGLPDWPAAELLLRLLLFKMIEISKSTKSSSLARNIALDMLSQMGPKISELHFQAQKMARSVEYSQSELSNHLSRIVDQFFERATESNKQIFKSNLLSWDSGPFRTCIEFLESRSTDDSSLNAAIAYMKVDWATKLLECFDYIGEMDGNYKEFGRLAFRLREMIDDSQSLSTDYSFNNKVTSTEIRLAHTLVLLGSPFCQYLDHILSIFLSSMNSGQAMVQAKSLKCLTQLLDTDPGTIDRHPWVKDQMVARLEDVSSSVRENALGLISKLISLRPSLESDMVPEILKRLNDANVSVRKRAIKLVKEVYMRNYNFAIRVRIAKTILWKTGDDEPAIQELVRQTIEEIWFSPLYYSSVTQEISPQHRLDRAELVSLMVETIETPERVMDKLLADKLDKVLTYIVSPASKFHESNSAVCKALVENMFETVIDNSSGTSNRANSRIGCFHILQVFATSKPKLFTTEHIQILHPYVANLSSTDNAAIYNSVVRIFKQTLSHLRDIQGDLLVAIRNDLLKSLAKLRVTQLDDVIACVSIISRALQNFDNLTRVLISALETINKLKLGEIKDDSIKKLSKLLPIVGLLGKHCDFDSRRSKLAEKFPRLQHDSVPKLITDTISPLASPSYSLNLRKAALQAIGYVCFTWPNNFSYANVFTSFEQVFDEKQADLEIVVMEAFKLFLLAEERRSGSEDFDTAKTAPDPKAKLGVMGGSQSDGIALGIAQRFLLKIITVALRSKDDKETFLAAEIIASVARQGLVHPKQTGVALIALGTSSCLNIAKLASEEHTVLHAKHETLFERDYMTAVQTSFDYQRDVVNDTRGAWLETGFETSGIVYCSKLSRMFQVLNDLSKPKTRKKFLENLCSQLDRNKPRKDITEKQLSIREETDHIKFSQFVIENIAFFEYKSIDELIFTIHTIEQFVSTVGSDVAHNIEQEILQNSSEQGLHESNATSKIEYEIKNTDLLRLKHLTTISMTLALLWETRSYLRNQYNIVPNRREGKIKNIKDLLAKPSKASGVNGDNFWQESTHIMRALESEKAMKAQCQKFVELLHFDRDLKVAAEGDDDLDTRNTPDSDDNSIPGTPSMTESTRVRKRKISNLPVTPSRKKRYRSKCSGKRVNTSVERSDNEYGYH</sequence>
<dbReference type="SUPFAM" id="SSF48371">
    <property type="entry name" value="ARM repeat"/>
    <property type="match status" value="1"/>
</dbReference>
<dbReference type="EMBL" id="KE375184">
    <property type="protein sequence ID" value="EPQ62213.1"/>
    <property type="molecule type" value="Genomic_DNA"/>
</dbReference>
<gene>
    <name evidence="4" type="ORF">BGT96224_A20998</name>
    <name evidence="5" type="ORF">BGT96224V2_LOCUS6211</name>
</gene>
<dbReference type="InterPro" id="IPR011989">
    <property type="entry name" value="ARM-like"/>
</dbReference>
<dbReference type="GO" id="GO:1990414">
    <property type="term" value="P:replication-born double-strand break repair via sister chromatid exchange"/>
    <property type="evidence" value="ECO:0007669"/>
    <property type="project" value="TreeGrafter"/>
</dbReference>
<reference evidence="5" key="3">
    <citation type="submission" date="2018-07" db="EMBL/GenBank/DDBJ databases">
        <authorList>
            <person name="Quirk P.G."/>
            <person name="Krulwich T.A."/>
        </authorList>
    </citation>
    <scope>NUCLEOTIDE SEQUENCE</scope>
    <source>
        <strain evidence="5">96224</strain>
    </source>
</reference>
<dbReference type="Gene3D" id="1.25.10.10">
    <property type="entry name" value="Leucine-rich Repeat Variant"/>
    <property type="match status" value="1"/>
</dbReference>